<evidence type="ECO:0000313" key="2">
    <source>
        <dbReference type="Proteomes" id="UP001610563"/>
    </source>
</evidence>
<organism evidence="1 2">
    <name type="scientific">Aspergillus keveii</name>
    <dbReference type="NCBI Taxonomy" id="714993"/>
    <lineage>
        <taxon>Eukaryota</taxon>
        <taxon>Fungi</taxon>
        <taxon>Dikarya</taxon>
        <taxon>Ascomycota</taxon>
        <taxon>Pezizomycotina</taxon>
        <taxon>Eurotiomycetes</taxon>
        <taxon>Eurotiomycetidae</taxon>
        <taxon>Eurotiales</taxon>
        <taxon>Aspergillaceae</taxon>
        <taxon>Aspergillus</taxon>
        <taxon>Aspergillus subgen. Nidulantes</taxon>
    </lineage>
</organism>
<reference evidence="1 2" key="1">
    <citation type="submission" date="2024-07" db="EMBL/GenBank/DDBJ databases">
        <title>Section-level genome sequencing and comparative genomics of Aspergillus sections Usti and Cavernicolus.</title>
        <authorList>
            <consortium name="Lawrence Berkeley National Laboratory"/>
            <person name="Nybo J.L."/>
            <person name="Vesth T.C."/>
            <person name="Theobald S."/>
            <person name="Frisvad J.C."/>
            <person name="Larsen T.O."/>
            <person name="Kjaerboelling I."/>
            <person name="Rothschild-Mancinelli K."/>
            <person name="Lyhne E.K."/>
            <person name="Kogle M.E."/>
            <person name="Barry K."/>
            <person name="Clum A."/>
            <person name="Na H."/>
            <person name="Ledsgaard L."/>
            <person name="Lin J."/>
            <person name="Lipzen A."/>
            <person name="Kuo A."/>
            <person name="Riley R."/>
            <person name="Mondo S."/>
            <person name="Labutti K."/>
            <person name="Haridas S."/>
            <person name="Pangalinan J."/>
            <person name="Salamov A.A."/>
            <person name="Simmons B.A."/>
            <person name="Magnuson J.K."/>
            <person name="Chen J."/>
            <person name="Drula E."/>
            <person name="Henrissat B."/>
            <person name="Wiebenga A."/>
            <person name="Lubbers R.J."/>
            <person name="Gomes A.C."/>
            <person name="Makela M.R."/>
            <person name="Stajich J."/>
            <person name="Grigoriev I.V."/>
            <person name="Mortensen U.H."/>
            <person name="De Vries R.P."/>
            <person name="Baker S.E."/>
            <person name="Andersen M.R."/>
        </authorList>
    </citation>
    <scope>NUCLEOTIDE SEQUENCE [LARGE SCALE GENOMIC DNA]</scope>
    <source>
        <strain evidence="1 2">CBS 209.92</strain>
    </source>
</reference>
<sequence>MPLVIEASNSENLQVHSRKHHVNESGKTYALVRLAVPLQDLHLFKLEILPYVADIPSIELLNDGSFELLARKRDLPNLRTAVRSLFPNARLEEDYNPLDPTGSDVAFWGLLNARKMVGTWFYRRALRIIQTGNMRAAMYYRQLLDVNGPQRS</sequence>
<dbReference type="EMBL" id="JBFTWV010000083">
    <property type="protein sequence ID" value="KAL2788224.1"/>
    <property type="molecule type" value="Genomic_DNA"/>
</dbReference>
<comment type="caution">
    <text evidence="1">The sequence shown here is derived from an EMBL/GenBank/DDBJ whole genome shotgun (WGS) entry which is preliminary data.</text>
</comment>
<name>A0ABR4FY79_9EURO</name>
<protein>
    <submittedName>
        <fullName evidence="1">Uncharacterized protein</fullName>
    </submittedName>
</protein>
<keyword evidence="2" id="KW-1185">Reference proteome</keyword>
<dbReference type="Proteomes" id="UP001610563">
    <property type="component" value="Unassembled WGS sequence"/>
</dbReference>
<proteinExistence type="predicted"/>
<accession>A0ABR4FY79</accession>
<evidence type="ECO:0000313" key="1">
    <source>
        <dbReference type="EMBL" id="KAL2788224.1"/>
    </source>
</evidence>
<gene>
    <name evidence="1" type="ORF">BJX66DRAFT_309335</name>
</gene>